<dbReference type="Gene3D" id="3.40.1280.10">
    <property type="match status" value="1"/>
</dbReference>
<evidence type="ECO:0000256" key="7">
    <source>
        <dbReference type="ARBA" id="ARBA00022490"/>
    </source>
</evidence>
<dbReference type="InterPro" id="IPR002649">
    <property type="entry name" value="tRNA_m1G_MeTrfase_TrmD"/>
</dbReference>
<comment type="catalytic activity">
    <reaction evidence="14 15 16">
        <text>guanosine(37) in tRNA + S-adenosyl-L-methionine = N(1)-methylguanosine(37) in tRNA + S-adenosyl-L-homocysteine + H(+)</text>
        <dbReference type="Rhea" id="RHEA:36899"/>
        <dbReference type="Rhea" id="RHEA-COMP:10145"/>
        <dbReference type="Rhea" id="RHEA-COMP:10147"/>
        <dbReference type="ChEBI" id="CHEBI:15378"/>
        <dbReference type="ChEBI" id="CHEBI:57856"/>
        <dbReference type="ChEBI" id="CHEBI:59789"/>
        <dbReference type="ChEBI" id="CHEBI:73542"/>
        <dbReference type="ChEBI" id="CHEBI:74269"/>
        <dbReference type="EC" id="2.1.1.228"/>
    </reaction>
</comment>
<evidence type="ECO:0000256" key="8">
    <source>
        <dbReference type="ARBA" id="ARBA00022603"/>
    </source>
</evidence>
<comment type="similarity">
    <text evidence="3 15 16">Belongs to the RNA methyltransferase TrmD family.</text>
</comment>
<evidence type="ECO:0000256" key="4">
    <source>
        <dbReference type="ARBA" id="ARBA00011738"/>
    </source>
</evidence>
<dbReference type="PANTHER" id="PTHR46417">
    <property type="entry name" value="TRNA (GUANINE-N(1)-)-METHYLTRANSFERASE"/>
    <property type="match status" value="1"/>
</dbReference>
<comment type="subunit">
    <text evidence="4 15 16">Homodimer.</text>
</comment>
<keyword evidence="7 15" id="KW-0963">Cytoplasm</keyword>
<proteinExistence type="inferred from homology"/>
<evidence type="ECO:0000256" key="16">
    <source>
        <dbReference type="RuleBase" id="RU003464"/>
    </source>
</evidence>
<evidence type="ECO:0000256" key="1">
    <source>
        <dbReference type="ARBA" id="ARBA00002634"/>
    </source>
</evidence>
<dbReference type="CDD" id="cd18080">
    <property type="entry name" value="TrmD-like"/>
    <property type="match status" value="1"/>
</dbReference>
<evidence type="ECO:0000256" key="11">
    <source>
        <dbReference type="ARBA" id="ARBA00022694"/>
    </source>
</evidence>
<dbReference type="Pfam" id="PF01746">
    <property type="entry name" value="tRNA_m1G_MT"/>
    <property type="match status" value="1"/>
</dbReference>
<protein>
    <recommendedName>
        <fullName evidence="6 15">tRNA (guanine-N(1)-)-methyltransferase</fullName>
        <ecNumber evidence="5 15">2.1.1.228</ecNumber>
    </recommendedName>
    <alternativeName>
        <fullName evidence="12 15">M1G-methyltransferase</fullName>
    </alternativeName>
    <alternativeName>
        <fullName evidence="13 15">tRNA [GM37] methyltransferase</fullName>
    </alternativeName>
</protein>
<evidence type="ECO:0000256" key="9">
    <source>
        <dbReference type="ARBA" id="ARBA00022679"/>
    </source>
</evidence>
<dbReference type="NCBIfam" id="NF000648">
    <property type="entry name" value="PRK00026.1"/>
    <property type="match status" value="1"/>
</dbReference>
<dbReference type="PIRSF" id="PIRSF000386">
    <property type="entry name" value="tRNA_mtase"/>
    <property type="match status" value="1"/>
</dbReference>
<evidence type="ECO:0000259" key="17">
    <source>
        <dbReference type="Pfam" id="PF01746"/>
    </source>
</evidence>
<evidence type="ECO:0000256" key="3">
    <source>
        <dbReference type="ARBA" id="ARBA00007630"/>
    </source>
</evidence>
<dbReference type="SUPFAM" id="SSF75217">
    <property type="entry name" value="alpha/beta knot"/>
    <property type="match status" value="1"/>
</dbReference>
<name>A0ABZ0UL09_9RICK</name>
<keyword evidence="11 15" id="KW-0819">tRNA processing</keyword>
<dbReference type="PANTHER" id="PTHR46417:SF1">
    <property type="entry name" value="TRNA (GUANINE-N(1)-)-METHYLTRANSFERASE"/>
    <property type="match status" value="1"/>
</dbReference>
<dbReference type="InterPro" id="IPR029026">
    <property type="entry name" value="tRNA_m1G_MTases_N"/>
</dbReference>
<keyword evidence="10 15" id="KW-0949">S-adenosyl-L-methionine</keyword>
<gene>
    <name evidence="15" type="primary">trmD</name>
    <name evidence="18" type="ORF">Bandiella_00948</name>
</gene>
<feature type="binding site" evidence="15">
    <location>
        <position position="113"/>
    </location>
    <ligand>
        <name>S-adenosyl-L-methionine</name>
        <dbReference type="ChEBI" id="CHEBI:59789"/>
    </ligand>
</feature>
<keyword evidence="8 15" id="KW-0489">Methyltransferase</keyword>
<comment type="function">
    <text evidence="1 15 16">Specifically methylates guanosine-37 in various tRNAs.</text>
</comment>
<evidence type="ECO:0000256" key="15">
    <source>
        <dbReference type="HAMAP-Rule" id="MF_00605"/>
    </source>
</evidence>
<dbReference type="Gene3D" id="1.10.1270.20">
    <property type="entry name" value="tRNA(m1g37)methyltransferase, domain 2"/>
    <property type="match status" value="1"/>
</dbReference>
<dbReference type="HAMAP" id="MF_00605">
    <property type="entry name" value="TrmD"/>
    <property type="match status" value="1"/>
</dbReference>
<feature type="domain" description="tRNA methyltransferase TRMD/TRM10-type" evidence="17">
    <location>
        <begin position="4"/>
        <end position="230"/>
    </location>
</feature>
<accession>A0ABZ0UL09</accession>
<dbReference type="InterPro" id="IPR023148">
    <property type="entry name" value="tRNA_m1G_MeTrfase_C_sf"/>
</dbReference>
<dbReference type="NCBIfam" id="TIGR00088">
    <property type="entry name" value="trmD"/>
    <property type="match status" value="1"/>
</dbReference>
<dbReference type="RefSeq" id="WP_323732522.1">
    <property type="nucleotide sequence ID" value="NZ_CP110820.1"/>
</dbReference>
<evidence type="ECO:0000256" key="2">
    <source>
        <dbReference type="ARBA" id="ARBA00004496"/>
    </source>
</evidence>
<feature type="binding site" evidence="15">
    <location>
        <begin position="133"/>
        <end position="138"/>
    </location>
    <ligand>
        <name>S-adenosyl-L-methionine</name>
        <dbReference type="ChEBI" id="CHEBI:59789"/>
    </ligand>
</feature>
<sequence length="240" mass="27051">MWHVNILTLFPEIYPGPLKCSIPGKALEVGLWDISTKNIRDFASNKHKTVDSPPYGGGGGMVLRADVLGEAIEKFFLPNSFPIVYLSPRGKLFNQKMAKFFIQSAEGINILCGRFEGVDERVINEYKVMEVSVGDYVLSSGDIASFAFIDCCLRLLPGVLGNENSLKEESFGDGCYESLLEYPHYTKPVVWRSNKVPEVLTSGNHNKIKEWRINKAEEKTRDIRPDLWNKYLKGVKNEPS</sequence>
<organism evidence="18 19">
    <name type="scientific">Candidatus Bandiella euplotis</name>
    <dbReference type="NCBI Taxonomy" id="1664265"/>
    <lineage>
        <taxon>Bacteria</taxon>
        <taxon>Pseudomonadati</taxon>
        <taxon>Pseudomonadota</taxon>
        <taxon>Alphaproteobacteria</taxon>
        <taxon>Rickettsiales</taxon>
        <taxon>Candidatus Midichloriaceae</taxon>
        <taxon>Candidatus Bandiella</taxon>
    </lineage>
</organism>
<dbReference type="InterPro" id="IPR016009">
    <property type="entry name" value="tRNA_MeTrfase_TRMD/TRM10"/>
</dbReference>
<evidence type="ECO:0000313" key="19">
    <source>
        <dbReference type="Proteomes" id="UP001327219"/>
    </source>
</evidence>
<evidence type="ECO:0000256" key="14">
    <source>
        <dbReference type="ARBA" id="ARBA00047783"/>
    </source>
</evidence>
<comment type="subcellular location">
    <subcellularLocation>
        <location evidence="2 15 16">Cytoplasm</location>
    </subcellularLocation>
</comment>
<evidence type="ECO:0000313" key="18">
    <source>
        <dbReference type="EMBL" id="WPX96819.1"/>
    </source>
</evidence>
<evidence type="ECO:0000256" key="13">
    <source>
        <dbReference type="ARBA" id="ARBA00033392"/>
    </source>
</evidence>
<evidence type="ECO:0000256" key="5">
    <source>
        <dbReference type="ARBA" id="ARBA00012807"/>
    </source>
</evidence>
<dbReference type="EC" id="2.1.1.228" evidence="5 15"/>
<keyword evidence="19" id="KW-1185">Reference proteome</keyword>
<evidence type="ECO:0000256" key="10">
    <source>
        <dbReference type="ARBA" id="ARBA00022691"/>
    </source>
</evidence>
<dbReference type="EMBL" id="CP110820">
    <property type="protein sequence ID" value="WPX96819.1"/>
    <property type="molecule type" value="Genomic_DNA"/>
</dbReference>
<dbReference type="InterPro" id="IPR029028">
    <property type="entry name" value="Alpha/beta_knot_MTases"/>
</dbReference>
<evidence type="ECO:0000256" key="12">
    <source>
        <dbReference type="ARBA" id="ARBA00029736"/>
    </source>
</evidence>
<dbReference type="Proteomes" id="UP001327219">
    <property type="component" value="Chromosome"/>
</dbReference>
<reference evidence="18 19" key="1">
    <citation type="submission" date="2022-11" db="EMBL/GenBank/DDBJ databases">
        <title>Host association and intracellularity evolved multiple times independently in the Rickettsiales.</title>
        <authorList>
            <person name="Castelli M."/>
            <person name="Nardi T."/>
            <person name="Gammuto L."/>
            <person name="Bellinzona G."/>
            <person name="Sabaneyeva E."/>
            <person name="Potekhin A."/>
            <person name="Serra V."/>
            <person name="Petroni G."/>
            <person name="Sassera D."/>
        </authorList>
    </citation>
    <scope>NUCLEOTIDE SEQUENCE [LARGE SCALE GENOMIC DNA]</scope>
    <source>
        <strain evidence="18 19">NDG2</strain>
    </source>
</reference>
<evidence type="ECO:0000256" key="6">
    <source>
        <dbReference type="ARBA" id="ARBA00014679"/>
    </source>
</evidence>
<keyword evidence="9 15" id="KW-0808">Transferase</keyword>